<dbReference type="AlphaFoldDB" id="A0A811KWQ4"/>
<dbReference type="SUPFAM" id="SSF49899">
    <property type="entry name" value="Concanavalin A-like lectins/glucanases"/>
    <property type="match status" value="1"/>
</dbReference>
<dbReference type="EMBL" id="CAJFDH010000004">
    <property type="protein sequence ID" value="CAD5219314.1"/>
    <property type="molecule type" value="Genomic_DNA"/>
</dbReference>
<feature type="domain" description="MAM" evidence="2">
    <location>
        <begin position="447"/>
        <end position="611"/>
    </location>
</feature>
<dbReference type="PROSITE" id="PS51257">
    <property type="entry name" value="PROKAR_LIPOPROTEIN"/>
    <property type="match status" value="1"/>
</dbReference>
<feature type="signal peptide" evidence="1">
    <location>
        <begin position="1"/>
        <end position="17"/>
    </location>
</feature>
<evidence type="ECO:0000313" key="3">
    <source>
        <dbReference type="EMBL" id="CAD5219314.1"/>
    </source>
</evidence>
<organism evidence="3 4">
    <name type="scientific">Bursaphelenchus okinawaensis</name>
    <dbReference type="NCBI Taxonomy" id="465554"/>
    <lineage>
        <taxon>Eukaryota</taxon>
        <taxon>Metazoa</taxon>
        <taxon>Ecdysozoa</taxon>
        <taxon>Nematoda</taxon>
        <taxon>Chromadorea</taxon>
        <taxon>Rhabditida</taxon>
        <taxon>Tylenchina</taxon>
        <taxon>Tylenchomorpha</taxon>
        <taxon>Aphelenchoidea</taxon>
        <taxon>Aphelenchoididae</taxon>
        <taxon>Bursaphelenchus</taxon>
    </lineage>
</organism>
<name>A0A811KWQ4_9BILA</name>
<dbReference type="Proteomes" id="UP000614601">
    <property type="component" value="Unassembled WGS sequence"/>
</dbReference>
<accession>A0A811KWQ4</accession>
<protein>
    <recommendedName>
        <fullName evidence="2">MAM domain-containing protein</fullName>
    </recommendedName>
</protein>
<keyword evidence="1" id="KW-0732">Signal</keyword>
<keyword evidence="4" id="KW-1185">Reference proteome</keyword>
<reference evidence="3" key="1">
    <citation type="submission" date="2020-09" db="EMBL/GenBank/DDBJ databases">
        <authorList>
            <person name="Kikuchi T."/>
        </authorList>
    </citation>
    <scope>NUCLEOTIDE SEQUENCE</scope>
    <source>
        <strain evidence="3">SH1</strain>
    </source>
</reference>
<dbReference type="OrthoDB" id="5862048at2759"/>
<dbReference type="Proteomes" id="UP000783686">
    <property type="component" value="Unassembled WGS sequence"/>
</dbReference>
<dbReference type="EMBL" id="CAJFCW020000004">
    <property type="protein sequence ID" value="CAG9112437.1"/>
    <property type="molecule type" value="Genomic_DNA"/>
</dbReference>
<dbReference type="GO" id="GO:0016020">
    <property type="term" value="C:membrane"/>
    <property type="evidence" value="ECO:0007669"/>
    <property type="project" value="InterPro"/>
</dbReference>
<comment type="caution">
    <text evidence="3">The sequence shown here is derived from an EMBL/GenBank/DDBJ whole genome shotgun (WGS) entry which is preliminary data.</text>
</comment>
<evidence type="ECO:0000313" key="4">
    <source>
        <dbReference type="Proteomes" id="UP000614601"/>
    </source>
</evidence>
<dbReference type="PROSITE" id="PS50060">
    <property type="entry name" value="MAM_2"/>
    <property type="match status" value="1"/>
</dbReference>
<sequence length="807" mass="90452">MIRNLILCTVLVSTVSCCMPGYEVERAKLRQYLGIEWIPKGMDKADAAVPKYIRHSHDLNCDFKHPEDCKWNNLKGVDSLDFHLFKKEDYTPFPVVQIRPGPSKVEVGDHLLFTGDRKKTEKDAILASWPIRCQNSTGLLTFTFWIYNGARVEVLMLEDVTVGNKTEIKFLPEKLHVDCGTVTMDTECKVEIPKREEPFRLAIRAYDISHPEGSFVMLDNIYYEAEFCKVAIDFGNDFQTEELKTGAEGMLVNTAADLGCTNFDQSCRWRNGGHDGTLAWKRGLSKPSEIVMFNETGTYTVPKGQYAFMYIEQDHNSGFRRLVSDPIDCQASAGSTITFRVWANKGLQVEVCAMDLDMNELECQLVSIERSPAPSTHHFAYTKNFMYGIKVSVLDKDRDHFVMVDDIDYEATMCTEAFGSLDLGKGFYTTQFLGVILNRAAHSVDDLACDFSRRGLDCYWANLDEENSHNKWEVGLGVVDERKFEFLTHKNSVPSSDFAVARFPRHKGTKTAAILISEVIRCTYEGSSLSLSFWRTGDAVLSVCVVKSFNDQILDCQDVGEGSAERIEVDIPNYQEPIRLALKAEVPEDLEDGEGLIAVDNITLTGSICSPIAFSANSHHGSGRAAGSKSLKTYEDVGVGPVQSISNHIPSSSTPDSNVCRLLTCDFNSGHMCLYESHRVANSVSMFSAFNSTAHSMLFERGKISILESSVFSLNAPARLHFDYSIMKGRAQVHVCQDSIRQELDQCYAVKNTELVPLDGTFVHDFIEILPSDTKIYIIVKLAEKERKSSVFIDNLVLTDSENHRIC</sequence>
<dbReference type="Gene3D" id="2.60.120.200">
    <property type="match status" value="2"/>
</dbReference>
<gene>
    <name evidence="3" type="ORF">BOKJ2_LOCUS8382</name>
</gene>
<feature type="chain" id="PRO_5044131688" description="MAM domain-containing protein" evidence="1">
    <location>
        <begin position="18"/>
        <end position="807"/>
    </location>
</feature>
<dbReference type="InterPro" id="IPR013320">
    <property type="entry name" value="ConA-like_dom_sf"/>
</dbReference>
<evidence type="ECO:0000256" key="1">
    <source>
        <dbReference type="SAM" id="SignalP"/>
    </source>
</evidence>
<evidence type="ECO:0000259" key="2">
    <source>
        <dbReference type="PROSITE" id="PS50060"/>
    </source>
</evidence>
<proteinExistence type="predicted"/>
<dbReference type="InterPro" id="IPR000998">
    <property type="entry name" value="MAM_dom"/>
</dbReference>